<name>A0A2M4C9P8_9DIPT</name>
<feature type="signal peptide" evidence="1">
    <location>
        <begin position="1"/>
        <end position="18"/>
    </location>
</feature>
<accession>A0A2M4C9P8</accession>
<proteinExistence type="predicted"/>
<sequence length="91" mass="10235">MLVLLHDFLLLLLHIVALHKFRCIRSDPCKHECYNGSVLCVGMLLLRAGERTSNALGMMIIDHSFAPVSRAELDFNGDAYYLHFIPGVYTG</sequence>
<dbReference type="AlphaFoldDB" id="A0A2M4C9P8"/>
<evidence type="ECO:0000256" key="1">
    <source>
        <dbReference type="SAM" id="SignalP"/>
    </source>
</evidence>
<protein>
    <submittedName>
        <fullName evidence="2">Putative secreted protein</fullName>
    </submittedName>
</protein>
<dbReference type="EMBL" id="GGFJ01012903">
    <property type="protein sequence ID" value="MBW62044.1"/>
    <property type="molecule type" value="Transcribed_RNA"/>
</dbReference>
<keyword evidence="1" id="KW-0732">Signal</keyword>
<reference evidence="2" key="1">
    <citation type="submission" date="2018-01" db="EMBL/GenBank/DDBJ databases">
        <title>An insight into the sialome of Amazonian anophelines.</title>
        <authorList>
            <person name="Ribeiro J.M."/>
            <person name="Scarpassa V."/>
            <person name="Calvo E."/>
        </authorList>
    </citation>
    <scope>NUCLEOTIDE SEQUENCE</scope>
    <source>
        <tissue evidence="2">Salivary glands</tissue>
    </source>
</reference>
<feature type="chain" id="PRO_5014792142" evidence="1">
    <location>
        <begin position="19"/>
        <end position="91"/>
    </location>
</feature>
<evidence type="ECO:0000313" key="2">
    <source>
        <dbReference type="EMBL" id="MBW62044.1"/>
    </source>
</evidence>
<organism evidence="2">
    <name type="scientific">Anopheles marajoara</name>
    <dbReference type="NCBI Taxonomy" id="58244"/>
    <lineage>
        <taxon>Eukaryota</taxon>
        <taxon>Metazoa</taxon>
        <taxon>Ecdysozoa</taxon>
        <taxon>Arthropoda</taxon>
        <taxon>Hexapoda</taxon>
        <taxon>Insecta</taxon>
        <taxon>Pterygota</taxon>
        <taxon>Neoptera</taxon>
        <taxon>Endopterygota</taxon>
        <taxon>Diptera</taxon>
        <taxon>Nematocera</taxon>
        <taxon>Culicoidea</taxon>
        <taxon>Culicidae</taxon>
        <taxon>Anophelinae</taxon>
        <taxon>Anopheles</taxon>
    </lineage>
</organism>